<name>A0A939T5I8_9ACTN</name>
<keyword evidence="2" id="KW-1185">Reference proteome</keyword>
<dbReference type="Proteomes" id="UP000669179">
    <property type="component" value="Unassembled WGS sequence"/>
</dbReference>
<keyword evidence="1" id="KW-0489">Methyltransferase</keyword>
<dbReference type="AlphaFoldDB" id="A0A939T5I8"/>
<dbReference type="InterPro" id="IPR029063">
    <property type="entry name" value="SAM-dependent_MTases_sf"/>
</dbReference>
<dbReference type="RefSeq" id="WP_208258574.1">
    <property type="nucleotide sequence ID" value="NZ_JAGEOJ010000011.1"/>
</dbReference>
<dbReference type="Gene3D" id="3.40.50.150">
    <property type="entry name" value="Vaccinia Virus protein VP39"/>
    <property type="match status" value="1"/>
</dbReference>
<keyword evidence="1" id="KW-0808">Transferase</keyword>
<sequence>MPDEPQDVPPELDRHPDRLRWNAKYTAQATSRFRPHPLAERALTLDLPDGPVLDLASGPSGTALLAATTGRRVTAVDVSEVALGRLLVEAGRRELNDLIDVDLIDLAAWRPARTYALVICTGYWDGAVFPKAIEAVAPGGVLAWEAFTEDARRVRPSLPARWCLGPDEPASLLPEWYTVLDQHDLPDEDHGTKRQMLAISG</sequence>
<evidence type="ECO:0000313" key="1">
    <source>
        <dbReference type="EMBL" id="MBO2450683.1"/>
    </source>
</evidence>
<dbReference type="CDD" id="cd02440">
    <property type="entry name" value="AdoMet_MTases"/>
    <property type="match status" value="1"/>
</dbReference>
<gene>
    <name evidence="1" type="ORF">J4573_26505</name>
</gene>
<accession>A0A939T5I8</accession>
<dbReference type="EMBL" id="JAGEOJ010000011">
    <property type="protein sequence ID" value="MBO2450683.1"/>
    <property type="molecule type" value="Genomic_DNA"/>
</dbReference>
<dbReference type="GO" id="GO:0032259">
    <property type="term" value="P:methylation"/>
    <property type="evidence" value="ECO:0007669"/>
    <property type="project" value="UniProtKB-KW"/>
</dbReference>
<organism evidence="1 2">
    <name type="scientific">Actinomadura barringtoniae</name>
    <dbReference type="NCBI Taxonomy" id="1427535"/>
    <lineage>
        <taxon>Bacteria</taxon>
        <taxon>Bacillati</taxon>
        <taxon>Actinomycetota</taxon>
        <taxon>Actinomycetes</taxon>
        <taxon>Streptosporangiales</taxon>
        <taxon>Thermomonosporaceae</taxon>
        <taxon>Actinomadura</taxon>
    </lineage>
</organism>
<protein>
    <submittedName>
        <fullName evidence="1">Class I SAM-dependent methyltransferase</fullName>
    </submittedName>
</protein>
<dbReference type="GO" id="GO:0008168">
    <property type="term" value="F:methyltransferase activity"/>
    <property type="evidence" value="ECO:0007669"/>
    <property type="project" value="UniProtKB-KW"/>
</dbReference>
<evidence type="ECO:0000313" key="2">
    <source>
        <dbReference type="Proteomes" id="UP000669179"/>
    </source>
</evidence>
<comment type="caution">
    <text evidence="1">The sequence shown here is derived from an EMBL/GenBank/DDBJ whole genome shotgun (WGS) entry which is preliminary data.</text>
</comment>
<dbReference type="SUPFAM" id="SSF53335">
    <property type="entry name" value="S-adenosyl-L-methionine-dependent methyltransferases"/>
    <property type="match status" value="1"/>
</dbReference>
<reference evidence="1" key="1">
    <citation type="submission" date="2021-03" db="EMBL/GenBank/DDBJ databases">
        <authorList>
            <person name="Kanchanasin P."/>
            <person name="Saeng-In P."/>
            <person name="Phongsopitanun W."/>
            <person name="Yuki M."/>
            <person name="Kudo T."/>
            <person name="Ohkuma M."/>
            <person name="Tanasupawat S."/>
        </authorList>
    </citation>
    <scope>NUCLEOTIDE SEQUENCE</scope>
    <source>
        <strain evidence="1">GKU 128</strain>
    </source>
</reference>
<proteinExistence type="predicted"/>